<dbReference type="EMBL" id="KB932857">
    <property type="protein sequence ID" value="EOO03137.1"/>
    <property type="molecule type" value="Genomic_DNA"/>
</dbReference>
<dbReference type="PROSITE" id="PS51718">
    <property type="entry name" value="G_DYNAMIN_2"/>
    <property type="match status" value="1"/>
</dbReference>
<dbReference type="RefSeq" id="XP_007912134.1">
    <property type="nucleotide sequence ID" value="XM_007913943.1"/>
</dbReference>
<dbReference type="GO" id="GO:0048312">
    <property type="term" value="P:intracellular distribution of mitochondria"/>
    <property type="evidence" value="ECO:0007669"/>
    <property type="project" value="TreeGrafter"/>
</dbReference>
<protein>
    <submittedName>
        <fullName evidence="5">Putative interferon-induced gtp-binding protein mx1 protein</fullName>
    </submittedName>
</protein>
<dbReference type="eggNOG" id="KOG0446">
    <property type="taxonomic scope" value="Eukaryota"/>
</dbReference>
<dbReference type="GO" id="GO:0008017">
    <property type="term" value="F:microtubule binding"/>
    <property type="evidence" value="ECO:0007669"/>
    <property type="project" value="TreeGrafter"/>
</dbReference>
<dbReference type="PROSITE" id="PS51388">
    <property type="entry name" value="GED"/>
    <property type="match status" value="1"/>
</dbReference>
<evidence type="ECO:0000256" key="1">
    <source>
        <dbReference type="ARBA" id="ARBA00022741"/>
    </source>
</evidence>
<dbReference type="InterPro" id="IPR045063">
    <property type="entry name" value="Dynamin_N"/>
</dbReference>
<proteinExistence type="predicted"/>
<name>R8BUU6_PHAM7</name>
<evidence type="ECO:0000313" key="5">
    <source>
        <dbReference type="EMBL" id="EOO03137.1"/>
    </source>
</evidence>
<dbReference type="InterPro" id="IPR020850">
    <property type="entry name" value="GED_dom"/>
</dbReference>
<dbReference type="Pfam" id="PF00350">
    <property type="entry name" value="Dynamin_N"/>
    <property type="match status" value="1"/>
</dbReference>
<keyword evidence="1" id="KW-0547">Nucleotide-binding</keyword>
<dbReference type="PANTHER" id="PTHR11566:SF215">
    <property type="entry name" value="DYNAMIN GTPASE"/>
    <property type="match status" value="1"/>
</dbReference>
<dbReference type="SMART" id="SM00053">
    <property type="entry name" value="DYNc"/>
    <property type="match status" value="1"/>
</dbReference>
<dbReference type="GO" id="GO:0016020">
    <property type="term" value="C:membrane"/>
    <property type="evidence" value="ECO:0007669"/>
    <property type="project" value="TreeGrafter"/>
</dbReference>
<dbReference type="PANTHER" id="PTHR11566">
    <property type="entry name" value="DYNAMIN"/>
    <property type="match status" value="1"/>
</dbReference>
<evidence type="ECO:0000313" key="6">
    <source>
        <dbReference type="Proteomes" id="UP000014074"/>
    </source>
</evidence>
<dbReference type="CDD" id="cd08771">
    <property type="entry name" value="DLP_1"/>
    <property type="match status" value="1"/>
</dbReference>
<dbReference type="InterPro" id="IPR001401">
    <property type="entry name" value="Dynamin_GTPase"/>
</dbReference>
<dbReference type="GO" id="GO:0016559">
    <property type="term" value="P:peroxisome fission"/>
    <property type="evidence" value="ECO:0007669"/>
    <property type="project" value="TreeGrafter"/>
</dbReference>
<evidence type="ECO:0000256" key="2">
    <source>
        <dbReference type="ARBA" id="ARBA00023134"/>
    </source>
</evidence>
<feature type="domain" description="GED" evidence="3">
    <location>
        <begin position="609"/>
        <end position="697"/>
    </location>
</feature>
<dbReference type="HOGENOM" id="CLU_008964_7_2_1"/>
<dbReference type="GO" id="GO:0005739">
    <property type="term" value="C:mitochondrion"/>
    <property type="evidence" value="ECO:0007669"/>
    <property type="project" value="TreeGrafter"/>
</dbReference>
<reference evidence="6" key="1">
    <citation type="journal article" date="2013" name="Genome Announc.">
        <title>Draft genome sequence of the ascomycete Phaeoacremonium aleophilum strain UCR-PA7, a causal agent of the esca disease complex in grapevines.</title>
        <authorList>
            <person name="Blanco-Ulate B."/>
            <person name="Rolshausen P."/>
            <person name="Cantu D."/>
        </authorList>
    </citation>
    <scope>NUCLEOTIDE SEQUENCE [LARGE SCALE GENOMIC DNA]</scope>
    <source>
        <strain evidence="6">UCR-PA7</strain>
    </source>
</reference>
<dbReference type="InterPro" id="IPR022812">
    <property type="entry name" value="Dynamin"/>
</dbReference>
<dbReference type="GO" id="GO:0005525">
    <property type="term" value="F:GTP binding"/>
    <property type="evidence" value="ECO:0007669"/>
    <property type="project" value="InterPro"/>
</dbReference>
<dbReference type="GeneID" id="19321502"/>
<dbReference type="InterPro" id="IPR000375">
    <property type="entry name" value="Dynamin_stalk"/>
</dbReference>
<dbReference type="GO" id="GO:0003924">
    <property type="term" value="F:GTPase activity"/>
    <property type="evidence" value="ECO:0007669"/>
    <property type="project" value="InterPro"/>
</dbReference>
<keyword evidence="2" id="KW-0342">GTP-binding</keyword>
<dbReference type="GO" id="GO:0005874">
    <property type="term" value="C:microtubule"/>
    <property type="evidence" value="ECO:0007669"/>
    <property type="project" value="TreeGrafter"/>
</dbReference>
<evidence type="ECO:0000259" key="4">
    <source>
        <dbReference type="PROSITE" id="PS51718"/>
    </source>
</evidence>
<dbReference type="OrthoDB" id="415706at2759"/>
<dbReference type="InterPro" id="IPR030381">
    <property type="entry name" value="G_DYNAMIN_dom"/>
</dbReference>
<dbReference type="GO" id="GO:0006897">
    <property type="term" value="P:endocytosis"/>
    <property type="evidence" value="ECO:0007669"/>
    <property type="project" value="TreeGrafter"/>
</dbReference>
<dbReference type="InterPro" id="IPR027417">
    <property type="entry name" value="P-loop_NTPase"/>
</dbReference>
<feature type="domain" description="Dynamin-type G" evidence="4">
    <location>
        <begin position="34"/>
        <end position="305"/>
    </location>
</feature>
<gene>
    <name evidence="5" type="ORF">UCRPA7_1362</name>
</gene>
<keyword evidence="6" id="KW-1185">Reference proteome</keyword>
<dbReference type="Proteomes" id="UP000014074">
    <property type="component" value="Unassembled WGS sequence"/>
</dbReference>
<accession>R8BUU6</accession>
<dbReference type="PRINTS" id="PR00195">
    <property type="entry name" value="DYNAMIN"/>
</dbReference>
<dbReference type="AlphaFoldDB" id="R8BUU6"/>
<sequence>MGSAFPDESMGMGLGNQRVLAQIDKLRELNVGSMVPLPQLVVVGDQSSGKSSVLESLTGFSFPRATDADKETQQRLRDFHHVVEDIRTADFAAIFDKANRAMAIRPISTDKDDDDENTEFATFSEDILKIEINGPDQDHLTVIDVPGIFRTATPGQTTESDIQLVNNMVKNYMKDSRTIILAVIPCNVDIATQEILKLAKDADENGGRTMGVLTKPDLVVEQATQQAVLDLIQGKRNDLKLGYCVVKNRGADEDNASLAVRHRMEKAFFKNEPWSRVSSSGRVGIDSFKKRLSELLVNVSKREYPKVKAEIQKMLNGSRKSLEAMGVSRGDETSQRAFLGRMAAKFEKITGYALNAYYTEDPIFAQNSSMKLITRIIEQNELFAKTLRLRGHTHYFDEPAEKAVDESKKEIGEKGDFPFITVEIDDLALNDLHDIIVMDDYKCPEPSSNSIMNHIDTVFSDSRGPELGTFGGALLGTVFKEQSKKWEPLVLSHVSNAIRTVHSFICTLLDQICSEEDVRRELWDNVLLEKLQDAYKRAMKHAHFLLGIELDGKPLTVNHYFGTTLQKLRAARLKDALGVVAVENSEGRWVDLNSLNNLTMNKGNPQQVREDLHDILKSYYKVSLKRFVDVICQQVIDHFLLNGKDSPLNIFSQALVLQLNPTQLEMIAGEEAATKQQRANLAREIENLGAAMKVLRG</sequence>
<dbReference type="Pfam" id="PF01031">
    <property type="entry name" value="Dynamin_M"/>
    <property type="match status" value="1"/>
</dbReference>
<dbReference type="GO" id="GO:0000266">
    <property type="term" value="P:mitochondrial fission"/>
    <property type="evidence" value="ECO:0007669"/>
    <property type="project" value="TreeGrafter"/>
</dbReference>
<dbReference type="SUPFAM" id="SSF52540">
    <property type="entry name" value="P-loop containing nucleoside triphosphate hydrolases"/>
    <property type="match status" value="1"/>
</dbReference>
<evidence type="ECO:0000259" key="3">
    <source>
        <dbReference type="PROSITE" id="PS51388"/>
    </source>
</evidence>
<dbReference type="KEGG" id="tmn:UCRPA7_1362"/>
<organism evidence="5 6">
    <name type="scientific">Phaeoacremonium minimum (strain UCR-PA7)</name>
    <name type="common">Esca disease fungus</name>
    <name type="synonym">Togninia minima</name>
    <dbReference type="NCBI Taxonomy" id="1286976"/>
    <lineage>
        <taxon>Eukaryota</taxon>
        <taxon>Fungi</taxon>
        <taxon>Dikarya</taxon>
        <taxon>Ascomycota</taxon>
        <taxon>Pezizomycotina</taxon>
        <taxon>Sordariomycetes</taxon>
        <taxon>Sordariomycetidae</taxon>
        <taxon>Togniniales</taxon>
        <taxon>Togniniaceae</taxon>
        <taxon>Phaeoacremonium</taxon>
    </lineage>
</organism>
<dbReference type="Gene3D" id="3.40.50.300">
    <property type="entry name" value="P-loop containing nucleotide triphosphate hydrolases"/>
    <property type="match status" value="1"/>
</dbReference>
<dbReference type="Gene3D" id="1.20.120.1240">
    <property type="entry name" value="Dynamin, middle domain"/>
    <property type="match status" value="1"/>
</dbReference>